<dbReference type="GO" id="GO:0000976">
    <property type="term" value="F:transcription cis-regulatory region binding"/>
    <property type="evidence" value="ECO:0007669"/>
    <property type="project" value="TreeGrafter"/>
</dbReference>
<dbReference type="Gene3D" id="1.10.10.60">
    <property type="entry name" value="Homeodomain-like"/>
    <property type="match status" value="1"/>
</dbReference>
<dbReference type="RefSeq" id="WP_183373303.1">
    <property type="nucleotide sequence ID" value="NZ_BAABHL010000091.1"/>
</dbReference>
<dbReference type="PANTHER" id="PTHR30055:SF234">
    <property type="entry name" value="HTH-TYPE TRANSCRIPTIONAL REGULATOR BETI"/>
    <property type="match status" value="1"/>
</dbReference>
<dbReference type="PROSITE" id="PS50977">
    <property type="entry name" value="HTH_TETR_2"/>
    <property type="match status" value="1"/>
</dbReference>
<keyword evidence="3" id="KW-0804">Transcription</keyword>
<evidence type="ECO:0000256" key="1">
    <source>
        <dbReference type="ARBA" id="ARBA00023015"/>
    </source>
</evidence>
<dbReference type="AlphaFoldDB" id="A0A840FD44"/>
<keyword evidence="1" id="KW-0805">Transcription regulation</keyword>
<comment type="caution">
    <text evidence="6">The sequence shown here is derived from an EMBL/GenBank/DDBJ whole genome shotgun (WGS) entry which is preliminary data.</text>
</comment>
<feature type="DNA-binding region" description="H-T-H motif" evidence="4">
    <location>
        <begin position="33"/>
        <end position="52"/>
    </location>
</feature>
<dbReference type="InterPro" id="IPR050109">
    <property type="entry name" value="HTH-type_TetR-like_transc_reg"/>
</dbReference>
<keyword evidence="7" id="KW-1185">Reference proteome</keyword>
<dbReference type="InterPro" id="IPR001647">
    <property type="entry name" value="HTH_TetR"/>
</dbReference>
<evidence type="ECO:0000313" key="6">
    <source>
        <dbReference type="EMBL" id="MBB4138040.1"/>
    </source>
</evidence>
<accession>A0A840FD44</accession>
<dbReference type="EMBL" id="JACIFP010000002">
    <property type="protein sequence ID" value="MBB4138040.1"/>
    <property type="molecule type" value="Genomic_DNA"/>
</dbReference>
<dbReference type="PANTHER" id="PTHR30055">
    <property type="entry name" value="HTH-TYPE TRANSCRIPTIONAL REGULATOR RUTR"/>
    <property type="match status" value="1"/>
</dbReference>
<evidence type="ECO:0000313" key="7">
    <source>
        <dbReference type="Proteomes" id="UP000551501"/>
    </source>
</evidence>
<dbReference type="SUPFAM" id="SSF46689">
    <property type="entry name" value="Homeodomain-like"/>
    <property type="match status" value="1"/>
</dbReference>
<evidence type="ECO:0000256" key="3">
    <source>
        <dbReference type="ARBA" id="ARBA00023163"/>
    </source>
</evidence>
<evidence type="ECO:0000256" key="2">
    <source>
        <dbReference type="ARBA" id="ARBA00023125"/>
    </source>
</evidence>
<feature type="domain" description="HTH tetR-type" evidence="5">
    <location>
        <begin position="10"/>
        <end position="70"/>
    </location>
</feature>
<dbReference type="InterPro" id="IPR009057">
    <property type="entry name" value="Homeodomain-like_sf"/>
</dbReference>
<keyword evidence="2 4" id="KW-0238">DNA-binding</keyword>
<organism evidence="6 7">
    <name type="scientific">Gordonia humi</name>
    <dbReference type="NCBI Taxonomy" id="686429"/>
    <lineage>
        <taxon>Bacteria</taxon>
        <taxon>Bacillati</taxon>
        <taxon>Actinomycetota</taxon>
        <taxon>Actinomycetes</taxon>
        <taxon>Mycobacteriales</taxon>
        <taxon>Gordoniaceae</taxon>
        <taxon>Gordonia</taxon>
    </lineage>
</organism>
<dbReference type="Gene3D" id="1.10.357.10">
    <property type="entry name" value="Tetracycline Repressor, domain 2"/>
    <property type="match status" value="1"/>
</dbReference>
<gene>
    <name evidence="6" type="ORF">BKA16_004665</name>
</gene>
<protein>
    <submittedName>
        <fullName evidence="6">AcrR family transcriptional regulator</fullName>
    </submittedName>
</protein>
<evidence type="ECO:0000259" key="5">
    <source>
        <dbReference type="PROSITE" id="PS50977"/>
    </source>
</evidence>
<reference evidence="6 7" key="1">
    <citation type="submission" date="2020-08" db="EMBL/GenBank/DDBJ databases">
        <title>Sequencing the genomes of 1000 actinobacteria strains.</title>
        <authorList>
            <person name="Klenk H.-P."/>
        </authorList>
    </citation>
    <scope>NUCLEOTIDE SEQUENCE [LARGE SCALE GENOMIC DNA]</scope>
    <source>
        <strain evidence="6 7">DSM 45298</strain>
    </source>
</reference>
<sequence>METTLGPRRSTRRDELLYGLIEIFLAEGFSSSSLEDLAGRLQCSKSTLYAIAPSKEQLITVVTRAFFRRSTERVETSLAAADEPTDRISAYLDAIAAELAPASALFYADVDAFAPTREIYSRNVEIAARRVQELVRDAERPGRPVDAAFVGAVAAHVMSSIQQGRMRGLTGLDDAAAYRALAHLIVSGVAGAPVAEPSPEERQP</sequence>
<dbReference type="Proteomes" id="UP000551501">
    <property type="component" value="Unassembled WGS sequence"/>
</dbReference>
<evidence type="ECO:0000256" key="4">
    <source>
        <dbReference type="PROSITE-ProRule" id="PRU00335"/>
    </source>
</evidence>
<dbReference type="GO" id="GO:0003700">
    <property type="term" value="F:DNA-binding transcription factor activity"/>
    <property type="evidence" value="ECO:0007669"/>
    <property type="project" value="TreeGrafter"/>
</dbReference>
<name>A0A840FD44_9ACTN</name>
<proteinExistence type="predicted"/>